<dbReference type="GO" id="GO:0003677">
    <property type="term" value="F:DNA binding"/>
    <property type="evidence" value="ECO:0007669"/>
    <property type="project" value="UniProtKB-KW"/>
</dbReference>
<dbReference type="SMART" id="SM00881">
    <property type="entry name" value="CoA_binding"/>
    <property type="match status" value="1"/>
</dbReference>
<dbReference type="Pfam" id="PF02629">
    <property type="entry name" value="CoA_binding"/>
    <property type="match status" value="1"/>
</dbReference>
<evidence type="ECO:0000256" key="5">
    <source>
        <dbReference type="ARBA" id="ARBA00023163"/>
    </source>
</evidence>
<dbReference type="Pfam" id="PF06971">
    <property type="entry name" value="Put_DNA-bind_N"/>
    <property type="match status" value="1"/>
</dbReference>
<evidence type="ECO:0000259" key="6">
    <source>
        <dbReference type="SMART" id="SM00881"/>
    </source>
</evidence>
<dbReference type="GO" id="GO:0051775">
    <property type="term" value="P:response to redox state"/>
    <property type="evidence" value="ECO:0007669"/>
    <property type="project" value="InterPro"/>
</dbReference>
<keyword evidence="4" id="KW-0238">DNA-binding</keyword>
<keyword evidence="5" id="KW-0804">Transcription</keyword>
<dbReference type="SUPFAM" id="SSF51735">
    <property type="entry name" value="NAD(P)-binding Rossmann-fold domains"/>
    <property type="match status" value="1"/>
</dbReference>
<dbReference type="InterPro" id="IPR003781">
    <property type="entry name" value="CoA-bd"/>
</dbReference>
<evidence type="ECO:0000313" key="7">
    <source>
        <dbReference type="EMBL" id="MPM79321.1"/>
    </source>
</evidence>
<dbReference type="Gene3D" id="1.10.10.10">
    <property type="entry name" value="Winged helix-like DNA-binding domain superfamily/Winged helix DNA-binding domain"/>
    <property type="match status" value="1"/>
</dbReference>
<sequence>MKKKRISNAVIRRLPRYYRSVDDLHYNGEVRISSSALGKSMGLTASQIRQDLSCFGEFGQQGYGYDVEKLRSALSDILGMNNGYTAIIMGAGNLGRALIQNFSFAHYGFQLTAAFDTDPALVGSHLAEVPIYHPDELEARIAQLKPDVAILTTPRSVVSKTANRLVEAGVTGLWNFTNVEVRLVNPEKAVVENVHFADSLLALSFMLGAHRSRQDEPRLSEDEDDTEGE</sequence>
<dbReference type="GO" id="GO:0045892">
    <property type="term" value="P:negative regulation of DNA-templated transcription"/>
    <property type="evidence" value="ECO:0007669"/>
    <property type="project" value="InterPro"/>
</dbReference>
<keyword evidence="3" id="KW-0805">Transcription regulation</keyword>
<protein>
    <submittedName>
        <fullName evidence="7">Redox-sensing transcriptional repressor Rex</fullName>
    </submittedName>
</protein>
<reference evidence="7" key="1">
    <citation type="submission" date="2019-08" db="EMBL/GenBank/DDBJ databases">
        <authorList>
            <person name="Kucharzyk K."/>
            <person name="Murdoch R.W."/>
            <person name="Higgins S."/>
            <person name="Loffler F."/>
        </authorList>
    </citation>
    <scope>NUCLEOTIDE SEQUENCE</scope>
</reference>
<evidence type="ECO:0000256" key="2">
    <source>
        <dbReference type="ARBA" id="ARBA00022491"/>
    </source>
</evidence>
<dbReference type="EMBL" id="VSSQ01029265">
    <property type="protein sequence ID" value="MPM79321.1"/>
    <property type="molecule type" value="Genomic_DNA"/>
</dbReference>
<feature type="domain" description="CoA-binding" evidence="6">
    <location>
        <begin position="79"/>
        <end position="180"/>
    </location>
</feature>
<dbReference type="NCBIfam" id="NF003996">
    <property type="entry name" value="PRK05472.2-5"/>
    <property type="match status" value="1"/>
</dbReference>
<dbReference type="HAMAP" id="MF_01131">
    <property type="entry name" value="Rex"/>
    <property type="match status" value="1"/>
</dbReference>
<comment type="caution">
    <text evidence="7">The sequence shown here is derived from an EMBL/GenBank/DDBJ whole genome shotgun (WGS) entry which is preliminary data.</text>
</comment>
<accession>A0A645CQX1</accession>
<dbReference type="SUPFAM" id="SSF46785">
    <property type="entry name" value="Winged helix' DNA-binding domain"/>
    <property type="match status" value="1"/>
</dbReference>
<proteinExistence type="inferred from homology"/>
<dbReference type="NCBIfam" id="NF003990">
    <property type="entry name" value="PRK05472.1-4"/>
    <property type="match status" value="1"/>
</dbReference>
<gene>
    <name evidence="7" type="primary">rex_36</name>
    <name evidence="7" type="ORF">SDC9_126354</name>
</gene>
<name>A0A645CQX1_9ZZZZ</name>
<evidence type="ECO:0000256" key="1">
    <source>
        <dbReference type="ARBA" id="ARBA00022490"/>
    </source>
</evidence>
<evidence type="ECO:0000256" key="3">
    <source>
        <dbReference type="ARBA" id="ARBA00023015"/>
    </source>
</evidence>
<dbReference type="InterPro" id="IPR022876">
    <property type="entry name" value="Tscrpt_rep_Rex"/>
</dbReference>
<dbReference type="InterPro" id="IPR009718">
    <property type="entry name" value="Rex_DNA-bd_C_dom"/>
</dbReference>
<organism evidence="7">
    <name type="scientific">bioreactor metagenome</name>
    <dbReference type="NCBI Taxonomy" id="1076179"/>
    <lineage>
        <taxon>unclassified sequences</taxon>
        <taxon>metagenomes</taxon>
        <taxon>ecological metagenomes</taxon>
    </lineage>
</organism>
<keyword evidence="2" id="KW-0678">Repressor</keyword>
<dbReference type="PANTHER" id="PTHR35786">
    <property type="entry name" value="REDOX-SENSING TRANSCRIPTIONAL REPRESSOR REX"/>
    <property type="match status" value="1"/>
</dbReference>
<dbReference type="Gene3D" id="3.40.50.720">
    <property type="entry name" value="NAD(P)-binding Rossmann-like Domain"/>
    <property type="match status" value="1"/>
</dbReference>
<dbReference type="AlphaFoldDB" id="A0A645CQX1"/>
<dbReference type="InterPro" id="IPR036291">
    <property type="entry name" value="NAD(P)-bd_dom_sf"/>
</dbReference>
<evidence type="ECO:0000256" key="4">
    <source>
        <dbReference type="ARBA" id="ARBA00023125"/>
    </source>
</evidence>
<dbReference type="NCBIfam" id="NF003995">
    <property type="entry name" value="PRK05472.2-4"/>
    <property type="match status" value="1"/>
</dbReference>
<dbReference type="InterPro" id="IPR036390">
    <property type="entry name" value="WH_DNA-bd_sf"/>
</dbReference>
<keyword evidence="1" id="KW-0963">Cytoplasm</keyword>
<dbReference type="PANTHER" id="PTHR35786:SF1">
    <property type="entry name" value="REDOX-SENSING TRANSCRIPTIONAL REPRESSOR REX 1"/>
    <property type="match status" value="1"/>
</dbReference>
<dbReference type="InterPro" id="IPR036388">
    <property type="entry name" value="WH-like_DNA-bd_sf"/>
</dbReference>
<dbReference type="NCBIfam" id="NF003994">
    <property type="entry name" value="PRK05472.2-3"/>
    <property type="match status" value="1"/>
</dbReference>